<comment type="caution">
    <text evidence="1">The sequence shown here is derived from an EMBL/GenBank/DDBJ whole genome shotgun (WGS) entry which is preliminary data.</text>
</comment>
<evidence type="ECO:0000313" key="1">
    <source>
        <dbReference type="EMBL" id="MPN32685.1"/>
    </source>
</evidence>
<protein>
    <submittedName>
        <fullName evidence="1">Uncharacterized protein</fullName>
    </submittedName>
</protein>
<dbReference type="EMBL" id="VSSQ01084821">
    <property type="protein sequence ID" value="MPN32685.1"/>
    <property type="molecule type" value="Genomic_DNA"/>
</dbReference>
<gene>
    <name evidence="1" type="ORF">SDC9_180165</name>
</gene>
<proteinExistence type="predicted"/>
<sequence length="219" mass="25195">MTAQVIFPVVNDYSVEEGTIRPGFITLSQQFRLPSNIYANLTIGNFNTFRGGADLKLYKSLSKKIGVYAQASLTSYSFPMFNDWLYSGIDKFTWKVGANYAYKPLKMIFNLSVQKFLANDLSVRGEVIRYFKNSAVGFYVQSMAIPDYPVNGGFFFAFSLPPYKHNRNKFVRVTSGDYFSLEYIARPYGQYGRFFTTSPDENSSYNFFNRIHLSQIFEN</sequence>
<reference evidence="1" key="1">
    <citation type="submission" date="2019-08" db="EMBL/GenBank/DDBJ databases">
        <authorList>
            <person name="Kucharzyk K."/>
            <person name="Murdoch R.W."/>
            <person name="Higgins S."/>
            <person name="Loffler F."/>
        </authorList>
    </citation>
    <scope>NUCLEOTIDE SEQUENCE</scope>
</reference>
<organism evidence="1">
    <name type="scientific">bioreactor metagenome</name>
    <dbReference type="NCBI Taxonomy" id="1076179"/>
    <lineage>
        <taxon>unclassified sequences</taxon>
        <taxon>metagenomes</taxon>
        <taxon>ecological metagenomes</taxon>
    </lineage>
</organism>
<dbReference type="AlphaFoldDB" id="A0A645H0X3"/>
<name>A0A645H0X3_9ZZZZ</name>
<accession>A0A645H0X3</accession>